<dbReference type="EMBL" id="UINC01183528">
    <property type="protein sequence ID" value="SVD94325.1"/>
    <property type="molecule type" value="Genomic_DNA"/>
</dbReference>
<evidence type="ECO:0000313" key="1">
    <source>
        <dbReference type="EMBL" id="SVD94325.1"/>
    </source>
</evidence>
<sequence length="29" mass="3424">MVNKHKHNLLLATHLYVEYVNIDGERSND</sequence>
<name>A0A382ZGX1_9ZZZZ</name>
<proteinExistence type="predicted"/>
<accession>A0A382ZGX1</accession>
<organism evidence="1">
    <name type="scientific">marine metagenome</name>
    <dbReference type="NCBI Taxonomy" id="408172"/>
    <lineage>
        <taxon>unclassified sequences</taxon>
        <taxon>metagenomes</taxon>
        <taxon>ecological metagenomes</taxon>
    </lineage>
</organism>
<dbReference type="AlphaFoldDB" id="A0A382ZGX1"/>
<reference evidence="1" key="1">
    <citation type="submission" date="2018-05" db="EMBL/GenBank/DDBJ databases">
        <authorList>
            <person name="Lanie J.A."/>
            <person name="Ng W.-L."/>
            <person name="Kazmierczak K.M."/>
            <person name="Andrzejewski T.M."/>
            <person name="Davidsen T.M."/>
            <person name="Wayne K.J."/>
            <person name="Tettelin H."/>
            <person name="Glass J.I."/>
            <person name="Rusch D."/>
            <person name="Podicherti R."/>
            <person name="Tsui H.-C.T."/>
            <person name="Winkler M.E."/>
        </authorList>
    </citation>
    <scope>NUCLEOTIDE SEQUENCE</scope>
</reference>
<protein>
    <submittedName>
        <fullName evidence="1">Uncharacterized protein</fullName>
    </submittedName>
</protein>
<gene>
    <name evidence="1" type="ORF">METZ01_LOCUS447179</name>
</gene>